<evidence type="ECO:0008006" key="3">
    <source>
        <dbReference type="Google" id="ProtNLM"/>
    </source>
</evidence>
<evidence type="ECO:0000313" key="1">
    <source>
        <dbReference type="EMBL" id="QLJ52956.1"/>
    </source>
</evidence>
<accession>A0A7D6BLM3</accession>
<dbReference type="KEGG" id="flt:Sv326_0781"/>
<evidence type="ECO:0000313" key="2">
    <source>
        <dbReference type="Proteomes" id="UP000510821"/>
    </source>
</evidence>
<gene>
    <name evidence="1" type="ORF">Sv326_0781</name>
</gene>
<protein>
    <recommendedName>
        <fullName evidence="3">Type 4 fimbrial biogenesis protein PilX N-terminal domain-containing protein</fullName>
    </recommendedName>
</protein>
<dbReference type="EMBL" id="CP058998">
    <property type="protein sequence ID" value="QLJ52956.1"/>
    <property type="molecule type" value="Genomic_DNA"/>
</dbReference>
<reference evidence="2" key="1">
    <citation type="submission" date="2020-07" db="EMBL/GenBank/DDBJ databases">
        <title>Metabolic diversity and evolutionary history of the archaeal phylum ###Micrarchaeota### uncovered from a freshwater lake metagenome.</title>
        <authorList>
            <person name="Kadnikov V.V."/>
            <person name="Savvichev A.S."/>
            <person name="Mardanov A.V."/>
            <person name="Beletsky A.V."/>
            <person name="Chupakov A.V."/>
            <person name="Kokryatskaya N.M."/>
            <person name="Pimenov N.V."/>
            <person name="Ravin N.V."/>
        </authorList>
    </citation>
    <scope>NUCLEOTIDE SEQUENCE [LARGE SCALE GENOMIC DNA]</scope>
</reference>
<name>A0A7D6BLM3_FERL1</name>
<sequence length="111" mass="12143">MRKGFAGLLVLSTFLLGFVLLMSSGSLRISSKGYSSMVAAEVQSNRLAIARNVIKRSYGMIDPHNTAMWTESAETISRNYGVKVSINFEKFPAEANLTDETNGMSTSFLLP</sequence>
<proteinExistence type="predicted"/>
<dbReference type="AlphaFoldDB" id="A0A7D6BLM3"/>
<dbReference type="Proteomes" id="UP000510821">
    <property type="component" value="Chromosome"/>
</dbReference>
<organism evidence="1 2">
    <name type="scientific">Fermentimicrarchaeum limneticum</name>
    <dbReference type="NCBI Taxonomy" id="2795018"/>
    <lineage>
        <taxon>Archaea</taxon>
        <taxon>Candidatus Micrarchaeota</taxon>
        <taxon>Candidatus Fermentimicrarchaeales</taxon>
        <taxon>Candidatus Fermentimicrarchaeaceae</taxon>
        <taxon>Candidatus Fermentimicrarchaeum</taxon>
    </lineage>
</organism>